<evidence type="ECO:0000313" key="9">
    <source>
        <dbReference type="Proteomes" id="UP001595926"/>
    </source>
</evidence>
<dbReference type="InterPro" id="IPR051258">
    <property type="entry name" value="Diverse_Substrate_Transporter"/>
</dbReference>
<feature type="transmembrane region" description="Helical" evidence="6">
    <location>
        <begin position="31"/>
        <end position="54"/>
    </location>
</feature>
<evidence type="ECO:0000259" key="7">
    <source>
        <dbReference type="Pfam" id="PF00892"/>
    </source>
</evidence>
<name>A0ABV9TAV6_9GAMM</name>
<evidence type="ECO:0000256" key="5">
    <source>
        <dbReference type="ARBA" id="ARBA00023136"/>
    </source>
</evidence>
<comment type="subcellular location">
    <subcellularLocation>
        <location evidence="1">Cell membrane</location>
        <topology evidence="1">Multi-pass membrane protein</topology>
    </subcellularLocation>
</comment>
<keyword evidence="4 6" id="KW-1133">Transmembrane helix</keyword>
<dbReference type="EMBL" id="JBHSJH010000002">
    <property type="protein sequence ID" value="MFC4892268.1"/>
    <property type="molecule type" value="Genomic_DNA"/>
</dbReference>
<evidence type="ECO:0000313" key="8">
    <source>
        <dbReference type="EMBL" id="MFC4892268.1"/>
    </source>
</evidence>
<evidence type="ECO:0000256" key="2">
    <source>
        <dbReference type="ARBA" id="ARBA00022475"/>
    </source>
</evidence>
<feature type="transmembrane region" description="Helical" evidence="6">
    <location>
        <begin position="117"/>
        <end position="135"/>
    </location>
</feature>
<keyword evidence="2" id="KW-1003">Cell membrane</keyword>
<feature type="transmembrane region" description="Helical" evidence="6">
    <location>
        <begin position="178"/>
        <end position="197"/>
    </location>
</feature>
<organism evidence="8 9">
    <name type="scientific">Pseudofrancisella aestuarii</name>
    <dbReference type="NCBI Taxonomy" id="2670347"/>
    <lineage>
        <taxon>Bacteria</taxon>
        <taxon>Pseudomonadati</taxon>
        <taxon>Pseudomonadota</taxon>
        <taxon>Gammaproteobacteria</taxon>
        <taxon>Thiotrichales</taxon>
        <taxon>Francisellaceae</taxon>
        <taxon>Pseudofrancisella</taxon>
    </lineage>
</organism>
<feature type="transmembrane region" description="Helical" evidence="6">
    <location>
        <begin position="235"/>
        <end position="258"/>
    </location>
</feature>
<keyword evidence="3 6" id="KW-0812">Transmembrane</keyword>
<evidence type="ECO:0000256" key="4">
    <source>
        <dbReference type="ARBA" id="ARBA00022989"/>
    </source>
</evidence>
<dbReference type="Proteomes" id="UP001595926">
    <property type="component" value="Unassembled WGS sequence"/>
</dbReference>
<evidence type="ECO:0000256" key="1">
    <source>
        <dbReference type="ARBA" id="ARBA00004651"/>
    </source>
</evidence>
<feature type="transmembrane region" description="Helical" evidence="6">
    <location>
        <begin position="94"/>
        <end position="112"/>
    </location>
</feature>
<dbReference type="Pfam" id="PF00892">
    <property type="entry name" value="EamA"/>
    <property type="match status" value="2"/>
</dbReference>
<feature type="transmembrane region" description="Helical" evidence="6">
    <location>
        <begin position="7"/>
        <end position="25"/>
    </location>
</feature>
<feature type="transmembrane region" description="Helical" evidence="6">
    <location>
        <begin position="63"/>
        <end position="82"/>
    </location>
</feature>
<dbReference type="SUPFAM" id="SSF103481">
    <property type="entry name" value="Multidrug resistance efflux transporter EmrE"/>
    <property type="match status" value="2"/>
</dbReference>
<dbReference type="InterPro" id="IPR037185">
    <property type="entry name" value="EmrE-like"/>
</dbReference>
<feature type="transmembrane region" description="Helical" evidence="6">
    <location>
        <begin position="147"/>
        <end position="166"/>
    </location>
</feature>
<reference evidence="9" key="1">
    <citation type="journal article" date="2019" name="Int. J. Syst. Evol. Microbiol.">
        <title>The Global Catalogue of Microorganisms (GCM) 10K type strain sequencing project: providing services to taxonomists for standard genome sequencing and annotation.</title>
        <authorList>
            <consortium name="The Broad Institute Genomics Platform"/>
            <consortium name="The Broad Institute Genome Sequencing Center for Infectious Disease"/>
            <person name="Wu L."/>
            <person name="Ma J."/>
        </authorList>
    </citation>
    <scope>NUCLEOTIDE SEQUENCE [LARGE SCALE GENOMIC DNA]</scope>
    <source>
        <strain evidence="9">CGMCC 1.13718</strain>
    </source>
</reference>
<dbReference type="PANTHER" id="PTHR42920">
    <property type="entry name" value="OS03G0707200 PROTEIN-RELATED"/>
    <property type="match status" value="1"/>
</dbReference>
<sequence length="292" mass="32940">MDIKRKAIIALFIVAIFWGVTFPLVKISLEYISPGLFVTLRLSLSFLLLLPIVIKTNFQHKSYLLKVGFIFGSLEGISFYFQTRGLYTVSSSESAFLTALSVVMIPFIASFFKIDRLTVYGAIASIISLIGIYALSGANFENFTIGYLWSVLCALAYAVSVVYLSYETRRSDKSEVFKDMKLLIIFQVMFGIPLPFISDISSMYLDLNYILILAILFCSVSTIVCYYLQNTYQKYLSMSQVAVIFSFEPIFATIFGRIINHEAIYLSTIIGGVLILSSYFIIDIGNKRRIKA</sequence>
<dbReference type="RefSeq" id="WP_119329685.1">
    <property type="nucleotide sequence ID" value="NZ_JBHSJH010000002.1"/>
</dbReference>
<accession>A0ABV9TAV6</accession>
<dbReference type="PANTHER" id="PTHR42920:SF5">
    <property type="entry name" value="EAMA DOMAIN-CONTAINING PROTEIN"/>
    <property type="match status" value="1"/>
</dbReference>
<feature type="transmembrane region" description="Helical" evidence="6">
    <location>
        <begin position="209"/>
        <end position="228"/>
    </location>
</feature>
<feature type="transmembrane region" description="Helical" evidence="6">
    <location>
        <begin position="264"/>
        <end position="282"/>
    </location>
</feature>
<keyword evidence="5 6" id="KW-0472">Membrane</keyword>
<feature type="domain" description="EamA" evidence="7">
    <location>
        <begin position="145"/>
        <end position="282"/>
    </location>
</feature>
<proteinExistence type="predicted"/>
<protein>
    <submittedName>
        <fullName evidence="8">DMT family transporter</fullName>
    </submittedName>
</protein>
<keyword evidence="9" id="KW-1185">Reference proteome</keyword>
<gene>
    <name evidence="8" type="ORF">ACFPDQ_04315</name>
</gene>
<evidence type="ECO:0000256" key="3">
    <source>
        <dbReference type="ARBA" id="ARBA00022692"/>
    </source>
</evidence>
<feature type="domain" description="EamA" evidence="7">
    <location>
        <begin position="6"/>
        <end position="136"/>
    </location>
</feature>
<dbReference type="InterPro" id="IPR000620">
    <property type="entry name" value="EamA_dom"/>
</dbReference>
<comment type="caution">
    <text evidence="8">The sequence shown here is derived from an EMBL/GenBank/DDBJ whole genome shotgun (WGS) entry which is preliminary data.</text>
</comment>
<evidence type="ECO:0000256" key="6">
    <source>
        <dbReference type="SAM" id="Phobius"/>
    </source>
</evidence>